<dbReference type="UniPathway" id="UPA00035">
    <property type="reaction ID" value="UER00042"/>
</dbReference>
<dbReference type="InterPro" id="IPR013785">
    <property type="entry name" value="Aldolase_TIM"/>
</dbReference>
<evidence type="ECO:0000256" key="10">
    <source>
        <dbReference type="ARBA" id="ARBA00023239"/>
    </source>
</evidence>
<sequence length="514" mass="54037">MSMLHKIVERTRADLVDIKAARPAQQLLDKINQRGDVANPFLPCLRANAPMALLAEVKRASPSKGDIAKGADAPATALAYALAGACTISVLTEPHWFKGSLNDLEQVRASLVASGRSPGVCVLRKDFIVDEYQLLEARAHGADTALLIVAVLPADELVHLISFSRNLGMEPLVEVATEDEMATALAAGSKVIGINNRNLHTFEVDMGRTGRLAAMVPAGSDVFTIALSGVTCRSDVEAFAGVGAGAVLVGEALMRAPSPEALISELLARPRQPPLCKICGLRDAEAAGVAAAAGADLIGMIFAKSKRQVDVQTAQAMVAAVRRERPRPADWAMPPYLATNADHQLTPRAWLLRWRALLTDAASKGGPLTVGVFVNSTVEEMNRIAEDVPLDLIQLHGDEGWSIAKQLVRPAIRVVHMEPGVSAADVVGSIEGGSAVAVLLDSKGGGTGKTFDWKVGAEVQQLAPFILAGGLNPENVGSAVAAVTPWAFDVSSGVETDGVKDHEKIVAFVRAGKA</sequence>
<dbReference type="GO" id="GO:0000162">
    <property type="term" value="P:L-tryptophan biosynthetic process"/>
    <property type="evidence" value="ECO:0007669"/>
    <property type="project" value="UniProtKB-UniPathway"/>
</dbReference>
<proteinExistence type="inferred from homology"/>
<comment type="pathway">
    <text evidence="3">Amino-acid biosynthesis; L-tryptophan biosynthesis; L-tryptophan from chorismate: step 3/5.</text>
</comment>
<evidence type="ECO:0000256" key="1">
    <source>
        <dbReference type="ARBA" id="ARBA00001164"/>
    </source>
</evidence>
<keyword evidence="10" id="KW-0456">Lyase</keyword>
<dbReference type="GO" id="GO:0004640">
    <property type="term" value="F:phosphoribosylanthranilate isomerase activity"/>
    <property type="evidence" value="ECO:0007669"/>
    <property type="project" value="UniProtKB-EC"/>
</dbReference>
<keyword evidence="9" id="KW-0413">Isomerase</keyword>
<evidence type="ECO:0000256" key="11">
    <source>
        <dbReference type="ARBA" id="ARBA00023268"/>
    </source>
</evidence>
<dbReference type="SUPFAM" id="SSF51366">
    <property type="entry name" value="Ribulose-phoshate binding barrel"/>
    <property type="match status" value="2"/>
</dbReference>
<dbReference type="CDD" id="cd00405">
    <property type="entry name" value="PRAI"/>
    <property type="match status" value="1"/>
</dbReference>
<evidence type="ECO:0000256" key="2">
    <source>
        <dbReference type="ARBA" id="ARBA00001633"/>
    </source>
</evidence>
<dbReference type="AlphaFoldDB" id="A0A7S4ESD8"/>
<evidence type="ECO:0000259" key="13">
    <source>
        <dbReference type="Pfam" id="PF00697"/>
    </source>
</evidence>
<dbReference type="EMBL" id="HBIZ01003144">
    <property type="protein sequence ID" value="CAE0749111.1"/>
    <property type="molecule type" value="Transcribed_RNA"/>
</dbReference>
<evidence type="ECO:0000256" key="5">
    <source>
        <dbReference type="ARBA" id="ARBA00022605"/>
    </source>
</evidence>
<reference evidence="14" key="1">
    <citation type="submission" date="2021-01" db="EMBL/GenBank/DDBJ databases">
        <authorList>
            <person name="Corre E."/>
            <person name="Pelletier E."/>
            <person name="Niang G."/>
            <person name="Scheremetjew M."/>
            <person name="Finn R."/>
            <person name="Kale V."/>
            <person name="Holt S."/>
            <person name="Cochrane G."/>
            <person name="Meng A."/>
            <person name="Brown T."/>
            <person name="Cohen L."/>
        </authorList>
    </citation>
    <scope>NUCLEOTIDE SEQUENCE</scope>
    <source>
        <strain evidence="14">CCMP645</strain>
    </source>
</reference>
<keyword evidence="7" id="KW-0822">Tryptophan biosynthesis</keyword>
<dbReference type="PANTHER" id="PTHR22854:SF2">
    <property type="entry name" value="INDOLE-3-GLYCEROL-PHOSPHATE SYNTHASE"/>
    <property type="match status" value="1"/>
</dbReference>
<evidence type="ECO:0000256" key="3">
    <source>
        <dbReference type="ARBA" id="ARBA00004664"/>
    </source>
</evidence>
<name>A0A7S4ESD8_CHRCT</name>
<dbReference type="HAMAP" id="MF_00135">
    <property type="entry name" value="PRAI"/>
    <property type="match status" value="1"/>
</dbReference>
<dbReference type="InterPro" id="IPR045186">
    <property type="entry name" value="Indole-3-glycerol_P_synth"/>
</dbReference>
<dbReference type="InterPro" id="IPR013798">
    <property type="entry name" value="Indole-3-glycerol_P_synth_dom"/>
</dbReference>
<evidence type="ECO:0008006" key="15">
    <source>
        <dbReference type="Google" id="ProtNLM"/>
    </source>
</evidence>
<comment type="pathway">
    <text evidence="4">Amino-acid biosynthesis; L-tryptophan biosynthesis; L-tryptophan from chorismate: step 4/5.</text>
</comment>
<dbReference type="Gene3D" id="3.20.20.70">
    <property type="entry name" value="Aldolase class I"/>
    <property type="match status" value="2"/>
</dbReference>
<evidence type="ECO:0000256" key="6">
    <source>
        <dbReference type="ARBA" id="ARBA00022793"/>
    </source>
</evidence>
<dbReference type="PROSITE" id="PS00614">
    <property type="entry name" value="IGPS"/>
    <property type="match status" value="1"/>
</dbReference>
<comment type="catalytic activity">
    <reaction evidence="1">
        <text>N-(5-phospho-beta-D-ribosyl)anthranilate = 1-(2-carboxyphenylamino)-1-deoxy-D-ribulose 5-phosphate</text>
        <dbReference type="Rhea" id="RHEA:21540"/>
        <dbReference type="ChEBI" id="CHEBI:18277"/>
        <dbReference type="ChEBI" id="CHEBI:58613"/>
        <dbReference type="EC" id="5.3.1.24"/>
    </reaction>
</comment>
<evidence type="ECO:0000313" key="14">
    <source>
        <dbReference type="EMBL" id="CAE0749111.1"/>
    </source>
</evidence>
<organism evidence="14">
    <name type="scientific">Chrysotila carterae</name>
    <name type="common">Marine alga</name>
    <name type="synonym">Syracosphaera carterae</name>
    <dbReference type="NCBI Taxonomy" id="13221"/>
    <lineage>
        <taxon>Eukaryota</taxon>
        <taxon>Haptista</taxon>
        <taxon>Haptophyta</taxon>
        <taxon>Prymnesiophyceae</taxon>
        <taxon>Isochrysidales</taxon>
        <taxon>Isochrysidaceae</taxon>
        <taxon>Chrysotila</taxon>
    </lineage>
</organism>
<dbReference type="FunFam" id="3.20.20.70:FF:000024">
    <property type="entry name" value="Indole-3-glycerol phosphate synthase"/>
    <property type="match status" value="1"/>
</dbReference>
<dbReference type="InterPro" id="IPR001240">
    <property type="entry name" value="PRAI_dom"/>
</dbReference>
<dbReference type="CDD" id="cd00331">
    <property type="entry name" value="IGPS"/>
    <property type="match status" value="1"/>
</dbReference>
<comment type="catalytic activity">
    <reaction evidence="2">
        <text>1-(2-carboxyphenylamino)-1-deoxy-D-ribulose 5-phosphate + H(+) = (1S,2R)-1-C-(indol-3-yl)glycerol 3-phosphate + CO2 + H2O</text>
        <dbReference type="Rhea" id="RHEA:23476"/>
        <dbReference type="ChEBI" id="CHEBI:15377"/>
        <dbReference type="ChEBI" id="CHEBI:15378"/>
        <dbReference type="ChEBI" id="CHEBI:16526"/>
        <dbReference type="ChEBI" id="CHEBI:58613"/>
        <dbReference type="ChEBI" id="CHEBI:58866"/>
        <dbReference type="EC" id="4.1.1.48"/>
    </reaction>
</comment>
<feature type="domain" description="Indole-3-glycerol phosphate synthase" evidence="12">
    <location>
        <begin position="4"/>
        <end position="266"/>
    </location>
</feature>
<dbReference type="InterPro" id="IPR001468">
    <property type="entry name" value="Indole-3-GlycerolPSynthase_CS"/>
</dbReference>
<keyword evidence="8" id="KW-0057">Aromatic amino acid biosynthesis</keyword>
<accession>A0A7S4ESD8</accession>
<dbReference type="PANTHER" id="PTHR22854">
    <property type="entry name" value="TRYPTOPHAN BIOSYNTHESIS PROTEIN"/>
    <property type="match status" value="1"/>
</dbReference>
<evidence type="ECO:0000256" key="7">
    <source>
        <dbReference type="ARBA" id="ARBA00022822"/>
    </source>
</evidence>
<dbReference type="Pfam" id="PF00218">
    <property type="entry name" value="IGPS"/>
    <property type="match status" value="1"/>
</dbReference>
<gene>
    <name evidence="14" type="ORF">PCAR00345_LOCUS1693</name>
</gene>
<dbReference type="Pfam" id="PF00697">
    <property type="entry name" value="PRAI"/>
    <property type="match status" value="1"/>
</dbReference>
<protein>
    <recommendedName>
        <fullName evidence="15">Indole-3-glycerol phosphate synthase</fullName>
    </recommendedName>
</protein>
<dbReference type="GO" id="GO:0004425">
    <property type="term" value="F:indole-3-glycerol-phosphate synthase activity"/>
    <property type="evidence" value="ECO:0007669"/>
    <property type="project" value="UniProtKB-EC"/>
</dbReference>
<feature type="domain" description="N-(5'phosphoribosyl) anthranilate isomerase (PRAI)" evidence="13">
    <location>
        <begin position="364"/>
        <end position="510"/>
    </location>
</feature>
<evidence type="ECO:0000256" key="8">
    <source>
        <dbReference type="ARBA" id="ARBA00023141"/>
    </source>
</evidence>
<evidence type="ECO:0000259" key="12">
    <source>
        <dbReference type="Pfam" id="PF00218"/>
    </source>
</evidence>
<evidence type="ECO:0000256" key="9">
    <source>
        <dbReference type="ARBA" id="ARBA00023235"/>
    </source>
</evidence>
<evidence type="ECO:0000256" key="4">
    <source>
        <dbReference type="ARBA" id="ARBA00004696"/>
    </source>
</evidence>
<keyword evidence="5" id="KW-0028">Amino-acid biosynthesis</keyword>
<dbReference type="InterPro" id="IPR011060">
    <property type="entry name" value="RibuloseP-bd_barrel"/>
</dbReference>
<keyword evidence="6" id="KW-0210">Decarboxylase</keyword>
<keyword evidence="11" id="KW-0511">Multifunctional enzyme</keyword>